<proteinExistence type="predicted"/>
<reference evidence="2 3" key="1">
    <citation type="submission" date="2020-03" db="EMBL/GenBank/DDBJ databases">
        <title>Two novel Motilibacter sp.</title>
        <authorList>
            <person name="Liu S."/>
        </authorList>
    </citation>
    <scope>NUCLEOTIDE SEQUENCE [LARGE SCALE GENOMIC DNA]</scope>
    <source>
        <strain evidence="2 3">E257</strain>
    </source>
</reference>
<dbReference type="Gene3D" id="3.90.550.10">
    <property type="entry name" value="Spore Coat Polysaccharide Biosynthesis Protein SpsA, Chain A"/>
    <property type="match status" value="1"/>
</dbReference>
<sequence length="318" mass="35726">MASGRRYCLISPCRDEAQLLMRTAESVLGQSELPARWVIVDDGSQDETPQLLSALAAERPFIEIVTRQDRGERKLGSGVVHAFNAGLETVSLDDYDYVCKLDLDLVLPADYFATMMDLCEEDPRLASVSGKPYYHGAEGQRVWEPCGDENCVGMAKFYRVLAFQQVGGFVPELMWDGIDCHTSRMLGWRSRAVGTEAVAFEHLRAMGSSDRSILRGRRRHGRGQWFMGSSLPYVLASAVLRLRVQPYVSGSLHMMAGYAAAAASRMPRHDDVQFRRQVRRFQRESLLLGKGRAIARWESRTAEEWRRRNPSEAAGMGS</sequence>
<protein>
    <submittedName>
        <fullName evidence="2">Glycosyltransferase</fullName>
    </submittedName>
</protein>
<dbReference type="InterPro" id="IPR001173">
    <property type="entry name" value="Glyco_trans_2-like"/>
</dbReference>
<keyword evidence="3" id="KW-1185">Reference proteome</keyword>
<name>A0ABX0GRF5_9ACTN</name>
<evidence type="ECO:0000313" key="3">
    <source>
        <dbReference type="Proteomes" id="UP000800981"/>
    </source>
</evidence>
<accession>A0ABX0GRF5</accession>
<dbReference type="InterPro" id="IPR029044">
    <property type="entry name" value="Nucleotide-diphossugar_trans"/>
</dbReference>
<dbReference type="PANTHER" id="PTHR43685:SF2">
    <property type="entry name" value="GLYCOSYLTRANSFERASE 2-LIKE DOMAIN-CONTAINING PROTEIN"/>
    <property type="match status" value="1"/>
</dbReference>
<evidence type="ECO:0000313" key="2">
    <source>
        <dbReference type="EMBL" id="NHC13444.1"/>
    </source>
</evidence>
<comment type="caution">
    <text evidence="2">The sequence shown here is derived from an EMBL/GenBank/DDBJ whole genome shotgun (WGS) entry which is preliminary data.</text>
</comment>
<dbReference type="Pfam" id="PF00535">
    <property type="entry name" value="Glycos_transf_2"/>
    <property type="match status" value="1"/>
</dbReference>
<organism evidence="2 3">
    <name type="scientific">Motilibacter deserti</name>
    <dbReference type="NCBI Taxonomy" id="2714956"/>
    <lineage>
        <taxon>Bacteria</taxon>
        <taxon>Bacillati</taxon>
        <taxon>Actinomycetota</taxon>
        <taxon>Actinomycetes</taxon>
        <taxon>Motilibacterales</taxon>
        <taxon>Motilibacteraceae</taxon>
        <taxon>Motilibacter</taxon>
    </lineage>
</organism>
<dbReference type="RefSeq" id="WP_166279858.1">
    <property type="nucleotide sequence ID" value="NZ_JAANNP010000002.1"/>
</dbReference>
<gene>
    <name evidence="2" type="ORF">G9H71_06570</name>
</gene>
<dbReference type="Proteomes" id="UP000800981">
    <property type="component" value="Unassembled WGS sequence"/>
</dbReference>
<dbReference type="SUPFAM" id="SSF53448">
    <property type="entry name" value="Nucleotide-diphospho-sugar transferases"/>
    <property type="match status" value="1"/>
</dbReference>
<dbReference type="InterPro" id="IPR050834">
    <property type="entry name" value="Glycosyltransf_2"/>
</dbReference>
<dbReference type="EMBL" id="JAANNP010000002">
    <property type="protein sequence ID" value="NHC13444.1"/>
    <property type="molecule type" value="Genomic_DNA"/>
</dbReference>
<evidence type="ECO:0000259" key="1">
    <source>
        <dbReference type="Pfam" id="PF00535"/>
    </source>
</evidence>
<dbReference type="PANTHER" id="PTHR43685">
    <property type="entry name" value="GLYCOSYLTRANSFERASE"/>
    <property type="match status" value="1"/>
</dbReference>
<feature type="domain" description="Glycosyltransferase 2-like" evidence="1">
    <location>
        <begin position="9"/>
        <end position="143"/>
    </location>
</feature>